<dbReference type="InterPro" id="IPR011009">
    <property type="entry name" value="Kinase-like_dom_sf"/>
</dbReference>
<protein>
    <recommendedName>
        <fullName evidence="1">Prion-inhibition and propagation HeLo domain-containing protein</fullName>
    </recommendedName>
</protein>
<dbReference type="InterPro" id="IPR038305">
    <property type="entry name" value="HeLo_sf"/>
</dbReference>
<dbReference type="InterPro" id="IPR029498">
    <property type="entry name" value="HeLo_dom"/>
</dbReference>
<dbReference type="Pfam" id="PF14479">
    <property type="entry name" value="HeLo"/>
    <property type="match status" value="1"/>
</dbReference>
<comment type="caution">
    <text evidence="2">The sequence shown here is derived from an EMBL/GenBank/DDBJ whole genome shotgun (WGS) entry which is preliminary data.</text>
</comment>
<organism evidence="2 3">
    <name type="scientific">Thelonectria olida</name>
    <dbReference type="NCBI Taxonomy" id="1576542"/>
    <lineage>
        <taxon>Eukaryota</taxon>
        <taxon>Fungi</taxon>
        <taxon>Dikarya</taxon>
        <taxon>Ascomycota</taxon>
        <taxon>Pezizomycotina</taxon>
        <taxon>Sordariomycetes</taxon>
        <taxon>Hypocreomycetidae</taxon>
        <taxon>Hypocreales</taxon>
        <taxon>Nectriaceae</taxon>
        <taxon>Thelonectria</taxon>
    </lineage>
</organism>
<reference evidence="2 3" key="1">
    <citation type="journal article" date="2021" name="Nat. Commun.">
        <title>Genetic determinants of endophytism in the Arabidopsis root mycobiome.</title>
        <authorList>
            <person name="Mesny F."/>
            <person name="Miyauchi S."/>
            <person name="Thiergart T."/>
            <person name="Pickel B."/>
            <person name="Atanasova L."/>
            <person name="Karlsson M."/>
            <person name="Huettel B."/>
            <person name="Barry K.W."/>
            <person name="Haridas S."/>
            <person name="Chen C."/>
            <person name="Bauer D."/>
            <person name="Andreopoulos W."/>
            <person name="Pangilinan J."/>
            <person name="LaButti K."/>
            <person name="Riley R."/>
            <person name="Lipzen A."/>
            <person name="Clum A."/>
            <person name="Drula E."/>
            <person name="Henrissat B."/>
            <person name="Kohler A."/>
            <person name="Grigoriev I.V."/>
            <person name="Martin F.M."/>
            <person name="Hacquard S."/>
        </authorList>
    </citation>
    <scope>NUCLEOTIDE SEQUENCE [LARGE SCALE GENOMIC DNA]</scope>
    <source>
        <strain evidence="2 3">MPI-CAGE-CH-0241</strain>
    </source>
</reference>
<sequence>MAVEPVGATLGLLGLVGSIVEAIHFGYAIKDMPDGLRTARMKLELEGSFLQAWAENVLLVDEGLSGGVRAIPSKDRKLIKDTLEELLKLFDESSGLVEKYANPNNLEPLSLGKQAVGPGKLFRWLSIKQVPRPKALKWAIREGARLEGLVSNINFFRGCLEKMLPMNMELFKLQILVDTVSESTVDHLDALRKAAEQIMIDSPADAPAMQAICAAALIREKLPPWEIETAHLKAYIATLSKDITALASKPPADMTLWQTQLRDTNQSVIVEWRLAEDAQDGLFERDVIQLANLLSSLNQHPDAHLPRCLGYVKQSNFDGNRPRYGLIFSIAGSEASVGQTIKPVTLLKAIQKGQRSKKLPDLADRLRMALELSISVFQLMAARWVHKGITSANIALSSVASDKDFVLLGFQVARPEVSGQVSRDLTMSHSLDSYRHPAGVSTEWGTERYNNAGGYRREFDIYSLGAVMAEIGLWRSLEDIRVSEDGRRQKRAQSALSAAQWTAHLLGKVRDEMPGAMGGRFTAAVGWCLGVGDEDATTGSGSLLSDFEDNVLRRLMACRI</sequence>
<dbReference type="OrthoDB" id="1911848at2759"/>
<dbReference type="AlphaFoldDB" id="A0A9P9ANR9"/>
<dbReference type="Proteomes" id="UP000777438">
    <property type="component" value="Unassembled WGS sequence"/>
</dbReference>
<evidence type="ECO:0000259" key="1">
    <source>
        <dbReference type="Pfam" id="PF14479"/>
    </source>
</evidence>
<accession>A0A9P9ANR9</accession>
<feature type="domain" description="Prion-inhibition and propagation HeLo" evidence="1">
    <location>
        <begin position="9"/>
        <end position="182"/>
    </location>
</feature>
<gene>
    <name evidence="2" type="ORF">B0T10DRAFT_575400</name>
</gene>
<dbReference type="Gene3D" id="1.10.510.10">
    <property type="entry name" value="Transferase(Phosphotransferase) domain 1"/>
    <property type="match status" value="1"/>
</dbReference>
<keyword evidence="3" id="KW-1185">Reference proteome</keyword>
<evidence type="ECO:0000313" key="3">
    <source>
        <dbReference type="Proteomes" id="UP000777438"/>
    </source>
</evidence>
<proteinExistence type="predicted"/>
<evidence type="ECO:0000313" key="2">
    <source>
        <dbReference type="EMBL" id="KAH6886993.1"/>
    </source>
</evidence>
<dbReference type="SUPFAM" id="SSF56112">
    <property type="entry name" value="Protein kinase-like (PK-like)"/>
    <property type="match status" value="1"/>
</dbReference>
<dbReference type="Gene3D" id="1.20.120.1020">
    <property type="entry name" value="Prion-inhibition and propagation, HeLo domain"/>
    <property type="match status" value="1"/>
</dbReference>
<dbReference type="PANTHER" id="PTHR37542">
    <property type="entry name" value="HELO DOMAIN-CONTAINING PROTEIN-RELATED"/>
    <property type="match status" value="1"/>
</dbReference>
<dbReference type="PANTHER" id="PTHR37542:SF3">
    <property type="entry name" value="PRION-INHIBITION AND PROPAGATION HELO DOMAIN-CONTAINING PROTEIN"/>
    <property type="match status" value="1"/>
</dbReference>
<name>A0A9P9ANR9_9HYPO</name>
<dbReference type="EMBL" id="JAGPYM010000015">
    <property type="protein sequence ID" value="KAH6886993.1"/>
    <property type="molecule type" value="Genomic_DNA"/>
</dbReference>